<keyword evidence="2" id="KW-1185">Reference proteome</keyword>
<dbReference type="EMBL" id="CM023487">
    <property type="protein sequence ID" value="KAH6926875.1"/>
    <property type="molecule type" value="Genomic_DNA"/>
</dbReference>
<name>A0ACB7RWH9_HYAAI</name>
<gene>
    <name evidence="1" type="ORF">HPB50_022644</name>
</gene>
<accession>A0ACB7RWH9</accession>
<sequence>MAKKKHKRKGEVAPDVTGTASNIVENEIALSAEPNSGAVMSSPRGNGAPTSWHTSPLSPTSPPQPQPPPVDASVANLATTGVNSGPCVPYDGAPVSPLDQVLIFGHGKFQRIILVCTQLAVFCTAVHSVSTASLARPVEHWCSPPPAYANLPPEIWKNASIPPGQDGSPSACVRYEPPFEASSEDNSSHHDRETVPCDAGWDYAASTRVSIVSEWDLVCQRRWILSLLTMCYAAGAMVITPVSGVAADRLGRRPVLGAALFVLVVTGIVLAFARTLLVFAALSFFASASAASLLVISVVLLFEVTDSSRRTLYCSVAVAGGFSAASVYSQLFYYLVQDWSLSQLINMLPVALLVGAMYFVEESPCWLMATHRFNRLCKVVLSAAHMNDVDVVRVARRLDCIRRENKRSKASVTYVSSMDEAVRKMVVQASPIDMLTNPILRVETIVTFSCWFLAMGAFYALRFSIEDRTAHQALIVLELPAATANVVLMRNKGRRLSAAVSMIALGFLMGALGTISLLLPETGHDDHSWPRILEVAVQVAALLAVDLTAISLCVITVEMYPTVLRGSGISFGYTCGRFGAVAVALAGDTTESRRARGIELVVGSLLLVGFGVVALALLPETTKMQAANTCRDLVSGGGSEDEDKWLLKSPFRVARRSSSKTFRTAAPTAEQRRRRSTTASLLKFSERQAS</sequence>
<evidence type="ECO:0000313" key="2">
    <source>
        <dbReference type="Proteomes" id="UP000821845"/>
    </source>
</evidence>
<proteinExistence type="predicted"/>
<dbReference type="Proteomes" id="UP000821845">
    <property type="component" value="Chromosome 7"/>
</dbReference>
<protein>
    <submittedName>
        <fullName evidence="1">Uncharacterized protein</fullName>
    </submittedName>
</protein>
<comment type="caution">
    <text evidence="1">The sequence shown here is derived from an EMBL/GenBank/DDBJ whole genome shotgun (WGS) entry which is preliminary data.</text>
</comment>
<reference evidence="1" key="1">
    <citation type="submission" date="2020-05" db="EMBL/GenBank/DDBJ databases">
        <title>Large-scale comparative analyses of tick genomes elucidate their genetic diversity and vector capacities.</title>
        <authorList>
            <person name="Jia N."/>
            <person name="Wang J."/>
            <person name="Shi W."/>
            <person name="Du L."/>
            <person name="Sun Y."/>
            <person name="Zhan W."/>
            <person name="Jiang J."/>
            <person name="Wang Q."/>
            <person name="Zhang B."/>
            <person name="Ji P."/>
            <person name="Sakyi L.B."/>
            <person name="Cui X."/>
            <person name="Yuan T."/>
            <person name="Jiang B."/>
            <person name="Yang W."/>
            <person name="Lam T.T.-Y."/>
            <person name="Chang Q."/>
            <person name="Ding S."/>
            <person name="Wang X."/>
            <person name="Zhu J."/>
            <person name="Ruan X."/>
            <person name="Zhao L."/>
            <person name="Wei J."/>
            <person name="Que T."/>
            <person name="Du C."/>
            <person name="Cheng J."/>
            <person name="Dai P."/>
            <person name="Han X."/>
            <person name="Huang E."/>
            <person name="Gao Y."/>
            <person name="Liu J."/>
            <person name="Shao H."/>
            <person name="Ye R."/>
            <person name="Li L."/>
            <person name="Wei W."/>
            <person name="Wang X."/>
            <person name="Wang C."/>
            <person name="Yang T."/>
            <person name="Huo Q."/>
            <person name="Li W."/>
            <person name="Guo W."/>
            <person name="Chen H."/>
            <person name="Zhou L."/>
            <person name="Ni X."/>
            <person name="Tian J."/>
            <person name="Zhou Y."/>
            <person name="Sheng Y."/>
            <person name="Liu T."/>
            <person name="Pan Y."/>
            <person name="Xia L."/>
            <person name="Li J."/>
            <person name="Zhao F."/>
            <person name="Cao W."/>
        </authorList>
    </citation>
    <scope>NUCLEOTIDE SEQUENCE</scope>
    <source>
        <strain evidence="1">Hyas-2018</strain>
    </source>
</reference>
<organism evidence="1 2">
    <name type="scientific">Hyalomma asiaticum</name>
    <name type="common">Tick</name>
    <dbReference type="NCBI Taxonomy" id="266040"/>
    <lineage>
        <taxon>Eukaryota</taxon>
        <taxon>Metazoa</taxon>
        <taxon>Ecdysozoa</taxon>
        <taxon>Arthropoda</taxon>
        <taxon>Chelicerata</taxon>
        <taxon>Arachnida</taxon>
        <taxon>Acari</taxon>
        <taxon>Parasitiformes</taxon>
        <taxon>Ixodida</taxon>
        <taxon>Ixodoidea</taxon>
        <taxon>Ixodidae</taxon>
        <taxon>Hyalomminae</taxon>
        <taxon>Hyalomma</taxon>
    </lineage>
</organism>
<evidence type="ECO:0000313" key="1">
    <source>
        <dbReference type="EMBL" id="KAH6926875.1"/>
    </source>
</evidence>